<evidence type="ECO:0000256" key="7">
    <source>
        <dbReference type="PIRSR" id="PIRSR000102-3"/>
    </source>
</evidence>
<keyword evidence="3 8" id="KW-0560">Oxidoreductase</keyword>
<evidence type="ECO:0000256" key="4">
    <source>
        <dbReference type="ARBA" id="ARBA00023027"/>
    </source>
</evidence>
<dbReference type="GO" id="GO:0030060">
    <property type="term" value="F:L-malate dehydrogenase (NAD+) activity"/>
    <property type="evidence" value="ECO:0007669"/>
    <property type="project" value="UniProtKB-EC"/>
</dbReference>
<dbReference type="NCBIfam" id="NF003916">
    <property type="entry name" value="PRK05442.1"/>
    <property type="match status" value="1"/>
</dbReference>
<accession>A0A7C8DF85</accession>
<dbReference type="AlphaFoldDB" id="A0A7C8DF85"/>
<comment type="caution">
    <text evidence="11">The sequence shown here is derived from an EMBL/GenBank/DDBJ whole genome shotgun (WGS) entry which is preliminary data.</text>
</comment>
<dbReference type="SUPFAM" id="SSF56327">
    <property type="entry name" value="LDH C-terminal domain-like"/>
    <property type="match status" value="1"/>
</dbReference>
<dbReference type="PIRSF" id="PIRSF000102">
    <property type="entry name" value="Lac_mal_DH"/>
    <property type="match status" value="1"/>
</dbReference>
<organism evidence="11 12">
    <name type="scientific">Marine Group III euryarchaeote</name>
    <dbReference type="NCBI Taxonomy" id="2173149"/>
    <lineage>
        <taxon>Archaea</taxon>
        <taxon>Methanobacteriati</taxon>
        <taxon>Thermoplasmatota</taxon>
        <taxon>Thermoplasmata</taxon>
        <taxon>Candidatus Thermoprofundales</taxon>
    </lineage>
</organism>
<dbReference type="InterPro" id="IPR015955">
    <property type="entry name" value="Lactate_DH/Glyco_Ohase_4_C"/>
</dbReference>
<dbReference type="SUPFAM" id="SSF51735">
    <property type="entry name" value="NAD(P)-binding Rossmann-fold domains"/>
    <property type="match status" value="1"/>
</dbReference>
<reference evidence="12" key="1">
    <citation type="journal article" date="2019" name="bioRxiv">
        <title>Genome diversification in globally distributed novel marine Proteobacteria is linked to environmental adaptation.</title>
        <authorList>
            <person name="Zhou Z."/>
            <person name="Tran P.Q."/>
            <person name="Kieft K."/>
            <person name="Anantharaman K."/>
        </authorList>
    </citation>
    <scope>NUCLEOTIDE SEQUENCE [LARGE SCALE GENOMIC DNA]</scope>
</reference>
<dbReference type="InterPro" id="IPR036291">
    <property type="entry name" value="NAD(P)-bd_dom_sf"/>
</dbReference>
<evidence type="ECO:0000256" key="8">
    <source>
        <dbReference type="RuleBase" id="RU003369"/>
    </source>
</evidence>
<evidence type="ECO:0000259" key="9">
    <source>
        <dbReference type="Pfam" id="PF00056"/>
    </source>
</evidence>
<evidence type="ECO:0000313" key="12">
    <source>
        <dbReference type="Proteomes" id="UP000589516"/>
    </source>
</evidence>
<dbReference type="EMBL" id="DUAV01000022">
    <property type="protein sequence ID" value="HIG63368.1"/>
    <property type="molecule type" value="Genomic_DNA"/>
</dbReference>
<dbReference type="EC" id="1.1.1.37" evidence="2"/>
<feature type="binding site" evidence="6">
    <location>
        <position position="98"/>
    </location>
    <ligand>
        <name>substrate</name>
    </ligand>
</feature>
<dbReference type="HAMAP" id="MF_01517">
    <property type="entry name" value="Malate_dehydrog_2"/>
    <property type="match status" value="1"/>
</dbReference>
<evidence type="ECO:0000256" key="3">
    <source>
        <dbReference type="ARBA" id="ARBA00023002"/>
    </source>
</evidence>
<feature type="binding site" evidence="6">
    <location>
        <position position="92"/>
    </location>
    <ligand>
        <name>substrate</name>
    </ligand>
</feature>
<feature type="binding site" evidence="7">
    <location>
        <position position="105"/>
    </location>
    <ligand>
        <name>NAD(+)</name>
        <dbReference type="ChEBI" id="CHEBI:57540"/>
    </ligand>
</feature>
<dbReference type="NCBIfam" id="TIGR01759">
    <property type="entry name" value="MalateDH-SF1"/>
    <property type="match status" value="1"/>
</dbReference>
<comment type="similarity">
    <text evidence="1">Belongs to the LDH/MDH superfamily. MDH type 2 family.</text>
</comment>
<dbReference type="Proteomes" id="UP000589516">
    <property type="component" value="Unassembled WGS sequence"/>
</dbReference>
<feature type="domain" description="Lactate/malate dehydrogenase N-terminal" evidence="9">
    <location>
        <begin position="6"/>
        <end position="144"/>
    </location>
</feature>
<dbReference type="InterPro" id="IPR001236">
    <property type="entry name" value="Lactate/malate_DH_N"/>
</dbReference>
<dbReference type="Pfam" id="PF00056">
    <property type="entry name" value="Ldh_1_N"/>
    <property type="match status" value="1"/>
</dbReference>
<protein>
    <recommendedName>
        <fullName evidence="2">malate dehydrogenase</fullName>
        <ecNumber evidence="2">1.1.1.37</ecNumber>
    </recommendedName>
</protein>
<evidence type="ECO:0000256" key="2">
    <source>
        <dbReference type="ARBA" id="ARBA00012995"/>
    </source>
</evidence>
<dbReference type="Pfam" id="PF02866">
    <property type="entry name" value="Ldh_1_C"/>
    <property type="match status" value="1"/>
</dbReference>
<dbReference type="Gene3D" id="3.90.110.10">
    <property type="entry name" value="Lactate dehydrogenase/glycoside hydrolase, family 4, C-terminal"/>
    <property type="match status" value="1"/>
</dbReference>
<dbReference type="InterPro" id="IPR010945">
    <property type="entry name" value="Malate_DH_type2"/>
</dbReference>
<feature type="binding site" evidence="6">
    <location>
        <position position="131"/>
    </location>
    <ligand>
        <name>substrate</name>
    </ligand>
</feature>
<dbReference type="InterPro" id="IPR022383">
    <property type="entry name" value="Lactate/malate_DH_C"/>
</dbReference>
<evidence type="ECO:0000259" key="10">
    <source>
        <dbReference type="Pfam" id="PF02866"/>
    </source>
</evidence>
<proteinExistence type="inferred from homology"/>
<dbReference type="GO" id="GO:0006108">
    <property type="term" value="P:malate metabolic process"/>
    <property type="evidence" value="ECO:0007669"/>
    <property type="project" value="InterPro"/>
</dbReference>
<evidence type="ECO:0000256" key="1">
    <source>
        <dbReference type="ARBA" id="ARBA00009613"/>
    </source>
</evidence>
<dbReference type="FunFam" id="3.40.50.720:FF:000010">
    <property type="entry name" value="Malate dehydrogenase"/>
    <property type="match status" value="1"/>
</dbReference>
<feature type="binding site" evidence="7">
    <location>
        <begin position="11"/>
        <end position="17"/>
    </location>
    <ligand>
        <name>NAD(+)</name>
        <dbReference type="ChEBI" id="CHEBI:57540"/>
    </ligand>
</feature>
<evidence type="ECO:0000256" key="5">
    <source>
        <dbReference type="PIRSR" id="PIRSR000102-1"/>
    </source>
</evidence>
<dbReference type="Gene3D" id="3.40.50.720">
    <property type="entry name" value="NAD(P)-binding Rossmann-like Domain"/>
    <property type="match status" value="1"/>
</dbReference>
<name>A0A7C8DF85_9ARCH</name>
<keyword evidence="4 7" id="KW-0520">NAD</keyword>
<gene>
    <name evidence="11" type="ORF">EYQ16_02475</name>
</gene>
<dbReference type="PANTHER" id="PTHR23382">
    <property type="entry name" value="MALATE DEHYDROGENASE"/>
    <property type="match status" value="1"/>
</dbReference>
<sequence>MSSATTVAITGAAGQIGYSLLPRIAAGEMFGPDRKIRLQLLEIPPALDALRGVAMELQDCAFPLLQEVVTTTDPDVAFGGASWCLLVGSKPRGPGMERADLLLENGRIFVGQGSSIDARAAADCRVVVVGNPCNTNCMIAAAQGSRLGPERYSAMMRLDQNRATALLAQKAGVAVEEVGDVIVYGNHSPSMYPDAANARIAGQPAPAVIGDSDWLRGEFLETVGQRGAAIIAARGLSSAASAANALIDHVHALNTPGKTLHGLAVCSRGEYGMPRGVWAGLPVRTSAPGVFAIVEGIEHDSFARNALEKTGVELAHERELVADFL</sequence>
<evidence type="ECO:0000313" key="11">
    <source>
        <dbReference type="EMBL" id="HIG63368.1"/>
    </source>
</evidence>
<evidence type="ECO:0000256" key="6">
    <source>
        <dbReference type="PIRSR" id="PIRSR000102-2"/>
    </source>
</evidence>
<feature type="binding site" evidence="7">
    <location>
        <begin position="129"/>
        <end position="131"/>
    </location>
    <ligand>
        <name>NAD(+)</name>
        <dbReference type="ChEBI" id="CHEBI:57540"/>
    </ligand>
</feature>
<feature type="domain" description="Lactate/malate dehydrogenase C-terminal" evidence="10">
    <location>
        <begin position="157"/>
        <end position="324"/>
    </location>
</feature>
<feature type="active site" description="Proton acceptor" evidence="5">
    <location>
        <position position="187"/>
    </location>
</feature>
<dbReference type="InterPro" id="IPR001557">
    <property type="entry name" value="L-lactate/malate_DH"/>
</dbReference>
<feature type="binding site" evidence="6">
    <location>
        <position position="162"/>
    </location>
    <ligand>
        <name>substrate</name>
    </ligand>
</feature>